<accession>A0A1G4IA49</accession>
<organism evidence="1 2">
    <name type="scientific">Trypanosoma equiperdum</name>
    <dbReference type="NCBI Taxonomy" id="5694"/>
    <lineage>
        <taxon>Eukaryota</taxon>
        <taxon>Discoba</taxon>
        <taxon>Euglenozoa</taxon>
        <taxon>Kinetoplastea</taxon>
        <taxon>Metakinetoplastina</taxon>
        <taxon>Trypanosomatida</taxon>
        <taxon>Trypanosomatidae</taxon>
        <taxon>Trypanosoma</taxon>
    </lineage>
</organism>
<comment type="caution">
    <text evidence="1">The sequence shown here is derived from an EMBL/GenBank/DDBJ whole genome shotgun (WGS) entry which is preliminary data.</text>
</comment>
<sequence length="91" mass="10403">MFGRMFDMCCSGPSPHGAGRSFFFVGGRQHCSGEVPMRCISFVRLHGSYDRNNRKGNSNSPPSRWPQDGRVVFLLTFASRYYRRGSRRSCM</sequence>
<dbReference type="RefSeq" id="XP_067079881.1">
    <property type="nucleotide sequence ID" value="XM_067223780.1"/>
</dbReference>
<protein>
    <submittedName>
        <fullName evidence="1">Uncharacterized protein</fullName>
    </submittedName>
</protein>
<dbReference type="Proteomes" id="UP000195570">
    <property type="component" value="Unassembled WGS sequence"/>
</dbReference>
<keyword evidence="2" id="KW-1185">Reference proteome</keyword>
<name>A0A1G4IA49_TRYEQ</name>
<gene>
    <name evidence="1" type="ORF">TEOVI_000525300</name>
</gene>
<dbReference type="GeneID" id="92379193"/>
<evidence type="ECO:0000313" key="1">
    <source>
        <dbReference type="EMBL" id="SCU68798.1"/>
    </source>
</evidence>
<dbReference type="EMBL" id="CZPT02001075">
    <property type="protein sequence ID" value="SCU68798.1"/>
    <property type="molecule type" value="Genomic_DNA"/>
</dbReference>
<reference evidence="1" key="1">
    <citation type="submission" date="2016-09" db="EMBL/GenBank/DDBJ databases">
        <authorList>
            <person name="Hebert L."/>
            <person name="Moumen B."/>
        </authorList>
    </citation>
    <scope>NUCLEOTIDE SEQUENCE [LARGE SCALE GENOMIC DNA]</scope>
    <source>
        <strain evidence="1">OVI</strain>
    </source>
</reference>
<evidence type="ECO:0000313" key="2">
    <source>
        <dbReference type="Proteomes" id="UP000195570"/>
    </source>
</evidence>
<proteinExistence type="predicted"/>
<dbReference type="VEuPathDB" id="TriTrypDB:TEOVI_000525300"/>
<dbReference type="AlphaFoldDB" id="A0A1G4IA49"/>